<gene>
    <name evidence="1" type="ORF">L6452_15397</name>
</gene>
<proteinExistence type="predicted"/>
<name>A0ACB9CNL6_ARCLA</name>
<keyword evidence="2" id="KW-1185">Reference proteome</keyword>
<dbReference type="EMBL" id="CM042050">
    <property type="protein sequence ID" value="KAI3735874.1"/>
    <property type="molecule type" value="Genomic_DNA"/>
</dbReference>
<protein>
    <submittedName>
        <fullName evidence="1">Uncharacterized protein</fullName>
    </submittedName>
</protein>
<sequence>MGTPQVLDTFLALGEVIYPLRLGFFMYWHRHGVCSFNFWQQVVDGDDDDVKAGRHGDSSVTVHVTAIPAWDPAKIITRIATAHTAIDVDDLIFLIEECKERDDYGGEFPPGGNGGNSLEETTGLIYSSSTIWISTISTREESTWWKSVNVVEINHRSFISWF</sequence>
<comment type="caution">
    <text evidence="1">The sequence shown here is derived from an EMBL/GenBank/DDBJ whole genome shotgun (WGS) entry which is preliminary data.</text>
</comment>
<dbReference type="Proteomes" id="UP001055879">
    <property type="component" value="Linkage Group LG04"/>
</dbReference>
<evidence type="ECO:0000313" key="1">
    <source>
        <dbReference type="EMBL" id="KAI3735874.1"/>
    </source>
</evidence>
<accession>A0ACB9CNL6</accession>
<organism evidence="1 2">
    <name type="scientific">Arctium lappa</name>
    <name type="common">Greater burdock</name>
    <name type="synonym">Lappa major</name>
    <dbReference type="NCBI Taxonomy" id="4217"/>
    <lineage>
        <taxon>Eukaryota</taxon>
        <taxon>Viridiplantae</taxon>
        <taxon>Streptophyta</taxon>
        <taxon>Embryophyta</taxon>
        <taxon>Tracheophyta</taxon>
        <taxon>Spermatophyta</taxon>
        <taxon>Magnoliopsida</taxon>
        <taxon>eudicotyledons</taxon>
        <taxon>Gunneridae</taxon>
        <taxon>Pentapetalae</taxon>
        <taxon>asterids</taxon>
        <taxon>campanulids</taxon>
        <taxon>Asterales</taxon>
        <taxon>Asteraceae</taxon>
        <taxon>Carduoideae</taxon>
        <taxon>Cardueae</taxon>
        <taxon>Arctiinae</taxon>
        <taxon>Arctium</taxon>
    </lineage>
</organism>
<evidence type="ECO:0000313" key="2">
    <source>
        <dbReference type="Proteomes" id="UP001055879"/>
    </source>
</evidence>
<reference evidence="1 2" key="2">
    <citation type="journal article" date="2022" name="Mol. Ecol. Resour.">
        <title>The genomes of chicory, endive, great burdock and yacon provide insights into Asteraceae paleo-polyploidization history and plant inulin production.</title>
        <authorList>
            <person name="Fan W."/>
            <person name="Wang S."/>
            <person name="Wang H."/>
            <person name="Wang A."/>
            <person name="Jiang F."/>
            <person name="Liu H."/>
            <person name="Zhao H."/>
            <person name="Xu D."/>
            <person name="Zhang Y."/>
        </authorList>
    </citation>
    <scope>NUCLEOTIDE SEQUENCE [LARGE SCALE GENOMIC DNA]</scope>
    <source>
        <strain evidence="2">cv. Niubang</strain>
    </source>
</reference>
<reference evidence="2" key="1">
    <citation type="journal article" date="2022" name="Mol. Ecol. Resour.">
        <title>The genomes of chicory, endive, great burdock and yacon provide insights into Asteraceae palaeo-polyploidization history and plant inulin production.</title>
        <authorList>
            <person name="Fan W."/>
            <person name="Wang S."/>
            <person name="Wang H."/>
            <person name="Wang A."/>
            <person name="Jiang F."/>
            <person name="Liu H."/>
            <person name="Zhao H."/>
            <person name="Xu D."/>
            <person name="Zhang Y."/>
        </authorList>
    </citation>
    <scope>NUCLEOTIDE SEQUENCE [LARGE SCALE GENOMIC DNA]</scope>
    <source>
        <strain evidence="2">cv. Niubang</strain>
    </source>
</reference>